<gene>
    <name evidence="1" type="ORF">NITHO_2030005</name>
</gene>
<dbReference type="Proteomes" id="UP000004221">
    <property type="component" value="Unassembled WGS sequence"/>
</dbReference>
<dbReference type="GO" id="GO:0003677">
    <property type="term" value="F:DNA binding"/>
    <property type="evidence" value="ECO:0007669"/>
    <property type="project" value="InterPro"/>
</dbReference>
<reference evidence="1 2" key="1">
    <citation type="journal article" date="2012" name="ISME J.">
        <title>Nitrification expanded: discovery, physiology and genomics of a nitrite-oxidizing bacterium from the phylum Chloroflexi.</title>
        <authorList>
            <person name="Sorokin D.Y."/>
            <person name="Lucker S."/>
            <person name="Vejmelkova D."/>
            <person name="Kostrikina N.A."/>
            <person name="Kleerebezem R."/>
            <person name="Rijpstra W.I."/>
            <person name="Damste J.S."/>
            <person name="Le Paslier D."/>
            <person name="Muyzer G."/>
            <person name="Wagner M."/>
            <person name="van Loosdrecht M.C."/>
            <person name="Daims H."/>
        </authorList>
    </citation>
    <scope>NUCLEOTIDE SEQUENCE [LARGE SCALE GENOMIC DNA]</scope>
    <source>
        <strain evidence="2">none</strain>
    </source>
</reference>
<dbReference type="EMBL" id="CAGS01000117">
    <property type="protein sequence ID" value="CCF83213.1"/>
    <property type="molecule type" value="Genomic_DNA"/>
</dbReference>
<keyword evidence="2" id="KW-1185">Reference proteome</keyword>
<organism evidence="1 2">
    <name type="scientific">Nitrolancea hollandica Lb</name>
    <dbReference type="NCBI Taxonomy" id="1129897"/>
    <lineage>
        <taxon>Bacteria</taxon>
        <taxon>Pseudomonadati</taxon>
        <taxon>Thermomicrobiota</taxon>
        <taxon>Thermomicrobia</taxon>
        <taxon>Sphaerobacterales</taxon>
        <taxon>Sphaerobacterineae</taxon>
        <taxon>Sphaerobacteraceae</taxon>
        <taxon>Nitrolancea</taxon>
    </lineage>
</organism>
<dbReference type="NCBIfam" id="TIGR01764">
    <property type="entry name" value="excise"/>
    <property type="match status" value="1"/>
</dbReference>
<dbReference type="AlphaFoldDB" id="I4EEV1"/>
<proteinExistence type="predicted"/>
<accession>I4EEV1</accession>
<dbReference type="InterPro" id="IPR010093">
    <property type="entry name" value="SinI_DNA-bd"/>
</dbReference>
<sequence>MNQIPHGYVAVSVAADTLGITVRQVDRLIEAGKLEAIKVGWRKYISRESVAKYRHIQRMRKVQR</sequence>
<evidence type="ECO:0000313" key="1">
    <source>
        <dbReference type="EMBL" id="CCF83213.1"/>
    </source>
</evidence>
<protein>
    <recommendedName>
        <fullName evidence="3">Helix-turn-helix domain-containing protein</fullName>
    </recommendedName>
</protein>
<name>I4EEV1_9BACT</name>
<comment type="caution">
    <text evidence="1">The sequence shown here is derived from an EMBL/GenBank/DDBJ whole genome shotgun (WGS) entry which is preliminary data.</text>
</comment>
<evidence type="ECO:0008006" key="3">
    <source>
        <dbReference type="Google" id="ProtNLM"/>
    </source>
</evidence>
<evidence type="ECO:0000313" key="2">
    <source>
        <dbReference type="Proteomes" id="UP000004221"/>
    </source>
</evidence>